<dbReference type="AlphaFoldDB" id="A0A7D4QJE2"/>
<proteinExistence type="predicted"/>
<accession>A0A7D4QJE2</accession>
<keyword evidence="3" id="KW-0732">Signal</keyword>
<feature type="signal peptide" evidence="3">
    <location>
        <begin position="1"/>
        <end position="20"/>
    </location>
</feature>
<dbReference type="EMBL" id="CP054139">
    <property type="protein sequence ID" value="QKJ29730.1"/>
    <property type="molecule type" value="Genomic_DNA"/>
</dbReference>
<dbReference type="Pfam" id="PF01103">
    <property type="entry name" value="Omp85"/>
    <property type="match status" value="1"/>
</dbReference>
<name>A0A7D4QJE2_9SPHI</name>
<evidence type="ECO:0000256" key="3">
    <source>
        <dbReference type="SAM" id="SignalP"/>
    </source>
</evidence>
<sequence>MKKGVVFLLLLASYIQGACAGRDTIKRAGLKDQTDLLDVKASLFHKETKLDTSILKLQKLFIPSFTYNPSAGFELGLTLAALKFLGHPDSTSLSSGEIEVSASTKGLAYINYKHSIYLPENKWSLQGNWQVGRTLATDYGVGTGQYSENEDGNLPSNSYLPGSPPNVYKLKYTSVRFRETAYKKITGHFYTGIGLNINAYTGIDEESRDDLTTHNYRYSDLNGFLPWRYLANSLSFNLQYDDRDHPNQPYKGMYGNVGIKTSKKILGSSANSTQLMTEYRKYWSLSAVNPQHVLAFWHWGSYLLSGKIPYLELPGTSGDNDGRSGRAYTVGRFKGYSFFYSEAEYRFPILANKLISGVAFINAQTGSNPNAQKPIKLFQYWEPGTGAGLRILYNKYSRSNICIDYGVGRYGTRGVFINLNEAF</sequence>
<evidence type="ECO:0000256" key="1">
    <source>
        <dbReference type="ARBA" id="ARBA00004370"/>
    </source>
</evidence>
<dbReference type="GO" id="GO:0019867">
    <property type="term" value="C:outer membrane"/>
    <property type="evidence" value="ECO:0007669"/>
    <property type="project" value="InterPro"/>
</dbReference>
<dbReference type="RefSeq" id="WP_173414422.1">
    <property type="nucleotide sequence ID" value="NZ_CP054139.1"/>
</dbReference>
<dbReference type="InterPro" id="IPR000184">
    <property type="entry name" value="Bac_surfAg_D15"/>
</dbReference>
<gene>
    <name evidence="5" type="ORF">HQ865_08150</name>
</gene>
<organism evidence="5 6">
    <name type="scientific">Mucilaginibacter mali</name>
    <dbReference type="NCBI Taxonomy" id="2740462"/>
    <lineage>
        <taxon>Bacteria</taxon>
        <taxon>Pseudomonadati</taxon>
        <taxon>Bacteroidota</taxon>
        <taxon>Sphingobacteriia</taxon>
        <taxon>Sphingobacteriales</taxon>
        <taxon>Sphingobacteriaceae</taxon>
        <taxon>Mucilaginibacter</taxon>
    </lineage>
</organism>
<evidence type="ECO:0000259" key="4">
    <source>
        <dbReference type="Pfam" id="PF01103"/>
    </source>
</evidence>
<dbReference type="Gene3D" id="2.40.160.50">
    <property type="entry name" value="membrane protein fhac: a member of the omp85/tpsb transporter family"/>
    <property type="match status" value="1"/>
</dbReference>
<keyword evidence="2" id="KW-0472">Membrane</keyword>
<evidence type="ECO:0000256" key="2">
    <source>
        <dbReference type="ARBA" id="ARBA00023136"/>
    </source>
</evidence>
<evidence type="ECO:0000313" key="6">
    <source>
        <dbReference type="Proteomes" id="UP000505355"/>
    </source>
</evidence>
<dbReference type="Proteomes" id="UP000505355">
    <property type="component" value="Chromosome"/>
</dbReference>
<feature type="chain" id="PRO_5028930823" evidence="3">
    <location>
        <begin position="21"/>
        <end position="423"/>
    </location>
</feature>
<feature type="domain" description="Bacterial surface antigen (D15)" evidence="4">
    <location>
        <begin position="222"/>
        <end position="392"/>
    </location>
</feature>
<keyword evidence="6" id="KW-1185">Reference proteome</keyword>
<protein>
    <submittedName>
        <fullName evidence="5">BamA/TamA family outer membrane protein</fullName>
    </submittedName>
</protein>
<reference evidence="5 6" key="1">
    <citation type="submission" date="2020-05" db="EMBL/GenBank/DDBJ databases">
        <title>Mucilaginibacter mali sp. nov.</title>
        <authorList>
            <person name="Kim H.S."/>
            <person name="Lee K.C."/>
            <person name="Suh M.K."/>
            <person name="Kim J.-S."/>
            <person name="Han K.-I."/>
            <person name="Eom M.K."/>
            <person name="Shin Y.K."/>
            <person name="Lee J.-S."/>
        </authorList>
    </citation>
    <scope>NUCLEOTIDE SEQUENCE [LARGE SCALE GENOMIC DNA]</scope>
    <source>
        <strain evidence="5 6">G2-14</strain>
    </source>
</reference>
<comment type="subcellular location">
    <subcellularLocation>
        <location evidence="1">Membrane</location>
    </subcellularLocation>
</comment>
<evidence type="ECO:0000313" key="5">
    <source>
        <dbReference type="EMBL" id="QKJ29730.1"/>
    </source>
</evidence>
<dbReference type="KEGG" id="mmab:HQ865_08150"/>